<dbReference type="PRINTS" id="PR00385">
    <property type="entry name" value="P450"/>
</dbReference>
<dbReference type="Gene3D" id="1.10.630.10">
    <property type="entry name" value="Cytochrome P450"/>
    <property type="match status" value="1"/>
</dbReference>
<keyword evidence="8" id="KW-0503">Monooxygenase</keyword>
<evidence type="ECO:0000256" key="7">
    <source>
        <dbReference type="PIRSR" id="PIRSR602403-1"/>
    </source>
</evidence>
<dbReference type="InterPro" id="IPR036396">
    <property type="entry name" value="Cyt_P450_sf"/>
</dbReference>
<keyword evidence="7 8" id="KW-0349">Heme</keyword>
<dbReference type="OrthoDB" id="1470350at2759"/>
<dbReference type="InterPro" id="IPR050196">
    <property type="entry name" value="Cytochrome_P450_Monoox"/>
</dbReference>
<dbReference type="InterPro" id="IPR002403">
    <property type="entry name" value="Cyt_P450_E_grp-IV"/>
</dbReference>
<dbReference type="EMBL" id="VXIV02000648">
    <property type="protein sequence ID" value="KAF6036917.1"/>
    <property type="molecule type" value="Genomic_DNA"/>
</dbReference>
<dbReference type="PROSITE" id="PS00086">
    <property type="entry name" value="CYTOCHROME_P450"/>
    <property type="match status" value="1"/>
</dbReference>
<sequence length="361" mass="41137">MKDACDTGQPYDILDDVTHNTLDIICDTAMGVEVNALHGENIEYVEALSIIKEGIDDRSRSPIGRFDFIYDRTAVGKKVNKAISLAQDFTIEVIKKRREMRDSGTDYEQKKHQPFLDLLLDCTDEDGLSLTDSDIREEVDTFMFESLDQLPSHLLRVMTPRHLEYSLRSIFLGRNLEEQKKCQQELDEAIGNPSKDITMDDLPKLKYLECCIKESMRLLPPVPLIGRQLEEDTTFGEYVVPKGTQVGMLIAALHQDPEQFPDPEKFNPNRFDQLNSELFQQSSVEENSNVRRDPFAYIPFSAGPRNCIGQKFALMELMIVVGTLLLNFNIESTQTREELGLRAALILQPLNGIHVKLTSRH</sequence>
<keyword evidence="5 7" id="KW-0408">Iron</keyword>
<keyword evidence="8" id="KW-0560">Oxidoreductase</keyword>
<keyword evidence="10" id="KW-1185">Reference proteome</keyword>
<evidence type="ECO:0000256" key="2">
    <source>
        <dbReference type="ARBA" id="ARBA00010617"/>
    </source>
</evidence>
<gene>
    <name evidence="9" type="ORF">EB796_004774</name>
</gene>
<organism evidence="9 10">
    <name type="scientific">Bugula neritina</name>
    <name type="common">Brown bryozoan</name>
    <name type="synonym">Sertularia neritina</name>
    <dbReference type="NCBI Taxonomy" id="10212"/>
    <lineage>
        <taxon>Eukaryota</taxon>
        <taxon>Metazoa</taxon>
        <taxon>Spiralia</taxon>
        <taxon>Lophotrochozoa</taxon>
        <taxon>Bryozoa</taxon>
        <taxon>Gymnolaemata</taxon>
        <taxon>Cheilostomatida</taxon>
        <taxon>Flustrina</taxon>
        <taxon>Buguloidea</taxon>
        <taxon>Bugulidae</taxon>
        <taxon>Bugula</taxon>
    </lineage>
</organism>
<dbReference type="SUPFAM" id="SSF48264">
    <property type="entry name" value="Cytochrome P450"/>
    <property type="match status" value="1"/>
</dbReference>
<dbReference type="GO" id="GO:0005506">
    <property type="term" value="F:iron ion binding"/>
    <property type="evidence" value="ECO:0007669"/>
    <property type="project" value="InterPro"/>
</dbReference>
<evidence type="ECO:0000256" key="3">
    <source>
        <dbReference type="ARBA" id="ARBA00022723"/>
    </source>
</evidence>
<dbReference type="GO" id="GO:0016705">
    <property type="term" value="F:oxidoreductase activity, acting on paired donors, with incorporation or reduction of molecular oxygen"/>
    <property type="evidence" value="ECO:0007669"/>
    <property type="project" value="InterPro"/>
</dbReference>
<dbReference type="AlphaFoldDB" id="A0A7J7KF48"/>
<evidence type="ECO:0000313" key="10">
    <source>
        <dbReference type="Proteomes" id="UP000593567"/>
    </source>
</evidence>
<dbReference type="PRINTS" id="PR00465">
    <property type="entry name" value="EP450IV"/>
</dbReference>
<evidence type="ECO:0000256" key="8">
    <source>
        <dbReference type="RuleBase" id="RU000461"/>
    </source>
</evidence>
<evidence type="ECO:0000313" key="9">
    <source>
        <dbReference type="EMBL" id="KAF6036917.1"/>
    </source>
</evidence>
<accession>A0A7J7KF48</accession>
<dbReference type="PANTHER" id="PTHR24291:SF189">
    <property type="entry name" value="CYTOCHROME P450 4C3-RELATED"/>
    <property type="match status" value="1"/>
</dbReference>
<evidence type="ECO:0000256" key="1">
    <source>
        <dbReference type="ARBA" id="ARBA00004586"/>
    </source>
</evidence>
<protein>
    <submittedName>
        <fullName evidence="9">CYP4V2</fullName>
    </submittedName>
</protein>
<feature type="binding site" description="axial binding residue" evidence="7">
    <location>
        <position position="307"/>
    </location>
    <ligand>
        <name>heme</name>
        <dbReference type="ChEBI" id="CHEBI:30413"/>
    </ligand>
    <ligandPart>
        <name>Fe</name>
        <dbReference type="ChEBI" id="CHEBI:18248"/>
    </ligandPart>
</feature>
<keyword evidence="3 7" id="KW-0479">Metal-binding</keyword>
<dbReference type="GO" id="GO:0005789">
    <property type="term" value="C:endoplasmic reticulum membrane"/>
    <property type="evidence" value="ECO:0007669"/>
    <property type="project" value="UniProtKB-SubCell"/>
</dbReference>
<evidence type="ECO:0000256" key="4">
    <source>
        <dbReference type="ARBA" id="ARBA00022824"/>
    </source>
</evidence>
<evidence type="ECO:0000256" key="6">
    <source>
        <dbReference type="ARBA" id="ARBA00023136"/>
    </source>
</evidence>
<comment type="similarity">
    <text evidence="2 8">Belongs to the cytochrome P450 family.</text>
</comment>
<proteinExistence type="inferred from homology"/>
<comment type="subcellular location">
    <subcellularLocation>
        <location evidence="1">Endoplasmic reticulum membrane</location>
    </subcellularLocation>
</comment>
<dbReference type="InterPro" id="IPR017972">
    <property type="entry name" value="Cyt_P450_CS"/>
</dbReference>
<dbReference type="PANTHER" id="PTHR24291">
    <property type="entry name" value="CYTOCHROME P450 FAMILY 4"/>
    <property type="match status" value="1"/>
</dbReference>
<name>A0A7J7KF48_BUGNE</name>
<dbReference type="GO" id="GO:0004497">
    <property type="term" value="F:monooxygenase activity"/>
    <property type="evidence" value="ECO:0007669"/>
    <property type="project" value="UniProtKB-KW"/>
</dbReference>
<keyword evidence="4" id="KW-0256">Endoplasmic reticulum</keyword>
<dbReference type="InterPro" id="IPR001128">
    <property type="entry name" value="Cyt_P450"/>
</dbReference>
<dbReference type="Proteomes" id="UP000593567">
    <property type="component" value="Unassembled WGS sequence"/>
</dbReference>
<comment type="caution">
    <text evidence="9">The sequence shown here is derived from an EMBL/GenBank/DDBJ whole genome shotgun (WGS) entry which is preliminary data.</text>
</comment>
<reference evidence="9" key="1">
    <citation type="submission" date="2020-06" db="EMBL/GenBank/DDBJ databases">
        <title>Draft genome of Bugula neritina, a colonial animal packing powerful symbionts and potential medicines.</title>
        <authorList>
            <person name="Rayko M."/>
        </authorList>
    </citation>
    <scope>NUCLEOTIDE SEQUENCE [LARGE SCALE GENOMIC DNA]</scope>
    <source>
        <strain evidence="9">Kwan_BN1</strain>
    </source>
</reference>
<comment type="cofactor">
    <cofactor evidence="7">
        <name>heme</name>
        <dbReference type="ChEBI" id="CHEBI:30413"/>
    </cofactor>
</comment>
<dbReference type="Pfam" id="PF00067">
    <property type="entry name" value="p450"/>
    <property type="match status" value="1"/>
</dbReference>
<evidence type="ECO:0000256" key="5">
    <source>
        <dbReference type="ARBA" id="ARBA00023004"/>
    </source>
</evidence>
<dbReference type="GO" id="GO:0020037">
    <property type="term" value="F:heme binding"/>
    <property type="evidence" value="ECO:0007669"/>
    <property type="project" value="InterPro"/>
</dbReference>
<keyword evidence="6" id="KW-0472">Membrane</keyword>